<feature type="compositionally biased region" description="Low complexity" evidence="1">
    <location>
        <begin position="235"/>
        <end position="246"/>
    </location>
</feature>
<feature type="compositionally biased region" description="Low complexity" evidence="1">
    <location>
        <begin position="57"/>
        <end position="66"/>
    </location>
</feature>
<sequence length="489" mass="52693">MDFFRSILTPHKFPFASNFFGGTPNNSTSTTKTTSKSSTKSASSTYQDPWSDDVDESSSLHGSSDSNNKPADISPTSDSKSEKKKRRADGDNGIATKDKKHKATHTSTGEDASANKSDHRKVKNDRKQLALVDSADEIILLRITSPVQPKRNPLDLALDFKSSRIDNRTSAGKLGKRKWAGSASALGYHSSSSAPVHSELVDDTPSKKRKTEGEMAGSLFDEVRSPGNRRVVRSPPTAGTTPATPGFSFNTPPRTPPSTTTQHVDTPTSTPSTTPSQIRLRPATNLKQQAVLNRLAARAASGTPPKSTTAVDSPKPAPATPATTTTPPKPAPISIKTSTPPLPILKSKSQKTSTPPSRESRRHRRHHLRPKNQTWSDISLVDDKGLLDTFSNRSDRKNQNAQAAALSTGTPRKGGLSRCTWVKIREPVLEVLMPSSPGDEGKGGKEGKVVPRLILTDTEGRCWRLEEGRSRSQVEGGGKLPGLRVSGRD</sequence>
<feature type="region of interest" description="Disordered" evidence="1">
    <location>
        <begin position="166"/>
        <end position="376"/>
    </location>
</feature>
<keyword evidence="3" id="KW-1185">Reference proteome</keyword>
<evidence type="ECO:0000313" key="2">
    <source>
        <dbReference type="EMBL" id="KAK3395809.1"/>
    </source>
</evidence>
<comment type="caution">
    <text evidence="2">The sequence shown here is derived from an EMBL/GenBank/DDBJ whole genome shotgun (WGS) entry which is preliminary data.</text>
</comment>
<evidence type="ECO:0000256" key="1">
    <source>
        <dbReference type="SAM" id="MobiDB-lite"/>
    </source>
</evidence>
<dbReference type="EMBL" id="JAUTDP010000010">
    <property type="protein sequence ID" value="KAK3395809.1"/>
    <property type="molecule type" value="Genomic_DNA"/>
</dbReference>
<protein>
    <submittedName>
        <fullName evidence="2">Uncharacterized protein</fullName>
    </submittedName>
</protein>
<feature type="compositionally biased region" description="Low complexity" evidence="1">
    <location>
        <begin position="257"/>
        <end position="276"/>
    </location>
</feature>
<accession>A0AAE0P9H7</accession>
<feature type="compositionally biased region" description="Basic residues" evidence="1">
    <location>
        <begin position="360"/>
        <end position="370"/>
    </location>
</feature>
<reference evidence="2" key="2">
    <citation type="submission" date="2023-07" db="EMBL/GenBank/DDBJ databases">
        <authorList>
            <consortium name="Lawrence Berkeley National Laboratory"/>
            <person name="Haridas S."/>
            <person name="Hensen N."/>
            <person name="Bonometti L."/>
            <person name="Westerberg I."/>
            <person name="Brannstrom I.O."/>
            <person name="Guillou S."/>
            <person name="Cros-Aarteil S."/>
            <person name="Calhoun S."/>
            <person name="Kuo A."/>
            <person name="Mondo S."/>
            <person name="Pangilinan J."/>
            <person name="Riley R."/>
            <person name="LaButti K."/>
            <person name="Andreopoulos B."/>
            <person name="Lipzen A."/>
            <person name="Chen C."/>
            <person name="Yanf M."/>
            <person name="Daum C."/>
            <person name="Ng V."/>
            <person name="Clum A."/>
            <person name="Steindorff A."/>
            <person name="Ohm R."/>
            <person name="Martin F."/>
            <person name="Silar P."/>
            <person name="Natvig D."/>
            <person name="Lalanne C."/>
            <person name="Gautier V."/>
            <person name="Ament-velasquez S.L."/>
            <person name="Kruys A."/>
            <person name="Hutchinson M.I."/>
            <person name="Powell A.J."/>
            <person name="Barry K."/>
            <person name="Miller A.N."/>
            <person name="Grigoriev I.V."/>
            <person name="Debuchy R."/>
            <person name="Gladieux P."/>
            <person name="Thoren M.H."/>
            <person name="Johannesson H."/>
        </authorList>
    </citation>
    <scope>NUCLEOTIDE SEQUENCE</scope>
    <source>
        <strain evidence="2">FGSC 1904</strain>
    </source>
</reference>
<organism evidence="2 3">
    <name type="scientific">Sordaria brevicollis</name>
    <dbReference type="NCBI Taxonomy" id="83679"/>
    <lineage>
        <taxon>Eukaryota</taxon>
        <taxon>Fungi</taxon>
        <taxon>Dikarya</taxon>
        <taxon>Ascomycota</taxon>
        <taxon>Pezizomycotina</taxon>
        <taxon>Sordariomycetes</taxon>
        <taxon>Sordariomycetidae</taxon>
        <taxon>Sordariales</taxon>
        <taxon>Sordariaceae</taxon>
        <taxon>Sordaria</taxon>
    </lineage>
</organism>
<name>A0AAE0P9H7_SORBR</name>
<feature type="compositionally biased region" description="Low complexity" evidence="1">
    <location>
        <begin position="180"/>
        <end position="194"/>
    </location>
</feature>
<feature type="compositionally biased region" description="Low complexity" evidence="1">
    <location>
        <begin position="27"/>
        <end position="45"/>
    </location>
</feature>
<dbReference type="Proteomes" id="UP001281003">
    <property type="component" value="Unassembled WGS sequence"/>
</dbReference>
<feature type="region of interest" description="Disordered" evidence="1">
    <location>
        <begin position="390"/>
        <end position="416"/>
    </location>
</feature>
<evidence type="ECO:0000313" key="3">
    <source>
        <dbReference type="Proteomes" id="UP001281003"/>
    </source>
</evidence>
<proteinExistence type="predicted"/>
<feature type="compositionally biased region" description="Polar residues" evidence="1">
    <location>
        <begin position="399"/>
        <end position="410"/>
    </location>
</feature>
<feature type="region of interest" description="Disordered" evidence="1">
    <location>
        <begin position="13"/>
        <end position="126"/>
    </location>
</feature>
<gene>
    <name evidence="2" type="ORF">B0T20DRAFT_482155</name>
</gene>
<feature type="region of interest" description="Disordered" evidence="1">
    <location>
        <begin position="467"/>
        <end position="489"/>
    </location>
</feature>
<reference evidence="2" key="1">
    <citation type="journal article" date="2023" name="Mol. Phylogenet. Evol.">
        <title>Genome-scale phylogeny and comparative genomics of the fungal order Sordariales.</title>
        <authorList>
            <person name="Hensen N."/>
            <person name="Bonometti L."/>
            <person name="Westerberg I."/>
            <person name="Brannstrom I.O."/>
            <person name="Guillou S."/>
            <person name="Cros-Aarteil S."/>
            <person name="Calhoun S."/>
            <person name="Haridas S."/>
            <person name="Kuo A."/>
            <person name="Mondo S."/>
            <person name="Pangilinan J."/>
            <person name="Riley R."/>
            <person name="LaButti K."/>
            <person name="Andreopoulos B."/>
            <person name="Lipzen A."/>
            <person name="Chen C."/>
            <person name="Yan M."/>
            <person name="Daum C."/>
            <person name="Ng V."/>
            <person name="Clum A."/>
            <person name="Steindorff A."/>
            <person name="Ohm R.A."/>
            <person name="Martin F."/>
            <person name="Silar P."/>
            <person name="Natvig D.O."/>
            <person name="Lalanne C."/>
            <person name="Gautier V."/>
            <person name="Ament-Velasquez S.L."/>
            <person name="Kruys A."/>
            <person name="Hutchinson M.I."/>
            <person name="Powell A.J."/>
            <person name="Barry K."/>
            <person name="Miller A.N."/>
            <person name="Grigoriev I.V."/>
            <person name="Debuchy R."/>
            <person name="Gladieux P."/>
            <person name="Hiltunen Thoren M."/>
            <person name="Johannesson H."/>
        </authorList>
    </citation>
    <scope>NUCLEOTIDE SEQUENCE</scope>
    <source>
        <strain evidence="2">FGSC 1904</strain>
    </source>
</reference>
<dbReference type="AlphaFoldDB" id="A0AAE0P9H7"/>
<feature type="compositionally biased region" description="Low complexity" evidence="1">
    <location>
        <begin position="346"/>
        <end position="357"/>
    </location>
</feature>